<dbReference type="AlphaFoldDB" id="A0A5D8MTA0"/>
<evidence type="ECO:0000313" key="2">
    <source>
        <dbReference type="Proteomes" id="UP000324120"/>
    </source>
</evidence>
<comment type="caution">
    <text evidence="1">The sequence shown here is derived from an EMBL/GenBank/DDBJ whole genome shotgun (WGS) entry which is preliminary data.</text>
</comment>
<protein>
    <submittedName>
        <fullName evidence="1">EcsC family protein</fullName>
    </submittedName>
</protein>
<dbReference type="RefSeq" id="WP_089629379.1">
    <property type="nucleotide sequence ID" value="NZ_JAAKCY010000038.1"/>
</dbReference>
<dbReference type="Proteomes" id="UP000324120">
    <property type="component" value="Unassembled WGS sequence"/>
</dbReference>
<accession>A0A5D8MTA0</accession>
<organism evidence="1 2">
    <name type="scientific">Escherichia coli</name>
    <dbReference type="NCBI Taxonomy" id="562"/>
    <lineage>
        <taxon>Bacteria</taxon>
        <taxon>Pseudomonadati</taxon>
        <taxon>Pseudomonadota</taxon>
        <taxon>Gammaproteobacteria</taxon>
        <taxon>Enterobacterales</taxon>
        <taxon>Enterobacteriaceae</taxon>
        <taxon>Escherichia</taxon>
    </lineage>
</organism>
<dbReference type="EMBL" id="VHKY01000002">
    <property type="protein sequence ID" value="TZE50740.1"/>
    <property type="molecule type" value="Genomic_DNA"/>
</dbReference>
<sequence length="220" mass="23570">MIDAKNMLTESKLIKFLDYAYDKSVEGIGVPGIDTAHSLAKSYLKTKGTLKEQINCLIRWQNTKSATSGFLTGLGGVMTLPVVIPVNISGILFLQVRMVVSIAIMCGQDIRDDRVRTIVYTCLVGNAAKDILKEAGIQIGQKLTTSAIKSISKEIIVKINKAVGFRLMTKTGSTGVINLSKFVPVVGGIVGGGFDAITTNIIGNYARDTFLSLADNYSCG</sequence>
<name>A0A5D8MTA0_ECOLX</name>
<reference evidence="1 2" key="1">
    <citation type="submission" date="2019-06" db="EMBL/GenBank/DDBJ databases">
        <title>The presence and diversity of blaCTX-M among Escherichia coli from urban wastewater and feedlot cattle, in Alberta, Canada.</title>
        <authorList>
            <person name="Cormier A.C."/>
            <person name="Chalmer G."/>
            <person name="Cook S.R."/>
            <person name="Zaheer R."/>
            <person name="Hannon S.J."/>
            <person name="Booker C.W."/>
            <person name="Read R."/>
            <person name="Gow S.P."/>
            <person name="Mcallister T.A."/>
            <person name="Boerlin P."/>
        </authorList>
    </citation>
    <scope>NUCLEOTIDE SEQUENCE [LARGE SCALE GENOMIC DNA]</scope>
    <source>
        <strain evidence="1 2">347</strain>
    </source>
</reference>
<evidence type="ECO:0000313" key="1">
    <source>
        <dbReference type="EMBL" id="TZE50740.1"/>
    </source>
</evidence>
<proteinExistence type="predicted"/>
<dbReference type="InterPro" id="IPR024787">
    <property type="entry name" value="EcsC"/>
</dbReference>
<dbReference type="Pfam" id="PF12787">
    <property type="entry name" value="EcsC"/>
    <property type="match status" value="1"/>
</dbReference>
<gene>
    <name evidence="1" type="ORF">FKO60_04690</name>
</gene>